<dbReference type="Proteomes" id="UP001239522">
    <property type="component" value="Chromosome"/>
</dbReference>
<evidence type="ECO:0000256" key="1">
    <source>
        <dbReference type="SAM" id="SignalP"/>
    </source>
</evidence>
<dbReference type="EMBL" id="CP120997">
    <property type="protein sequence ID" value="WLQ35745.1"/>
    <property type="molecule type" value="Genomic_DNA"/>
</dbReference>
<evidence type="ECO:0000313" key="2">
    <source>
        <dbReference type="EMBL" id="WLQ35745.1"/>
    </source>
</evidence>
<gene>
    <name evidence="2" type="ORF">P8A18_21000</name>
</gene>
<keyword evidence="1" id="KW-0732">Signal</keyword>
<proteinExistence type="predicted"/>
<feature type="chain" id="PRO_5046881225" evidence="1">
    <location>
        <begin position="20"/>
        <end position="56"/>
    </location>
</feature>
<reference evidence="2 3" key="1">
    <citation type="submission" date="2023-03" db="EMBL/GenBank/DDBJ databases">
        <title>Isolation and description of six Streptomyces strains from soil environments, able to metabolize different microbial glucans.</title>
        <authorList>
            <person name="Widen T."/>
            <person name="Larsbrink J."/>
        </authorList>
    </citation>
    <scope>NUCLEOTIDE SEQUENCE [LARGE SCALE GENOMIC DNA]</scope>
    <source>
        <strain evidence="2 3">Mut1</strain>
    </source>
</reference>
<dbReference type="RefSeq" id="WP_306056593.1">
    <property type="nucleotide sequence ID" value="NZ_CP120997.1"/>
</dbReference>
<name>A0ABY9HMI3_9ACTN</name>
<organism evidence="2 3">
    <name type="scientific">Streptomyces castrisilvae</name>
    <dbReference type="NCBI Taxonomy" id="3033811"/>
    <lineage>
        <taxon>Bacteria</taxon>
        <taxon>Bacillati</taxon>
        <taxon>Actinomycetota</taxon>
        <taxon>Actinomycetes</taxon>
        <taxon>Kitasatosporales</taxon>
        <taxon>Streptomycetaceae</taxon>
        <taxon>Streptomyces</taxon>
    </lineage>
</organism>
<keyword evidence="3" id="KW-1185">Reference proteome</keyword>
<feature type="signal peptide" evidence="1">
    <location>
        <begin position="1"/>
        <end position="19"/>
    </location>
</feature>
<sequence>MRNRRVLVPLLALPIAATAVTGAPAQALAHGRRITVTSAAYFTERGPHVLSATIAR</sequence>
<protein>
    <submittedName>
        <fullName evidence="2">Uncharacterized protein</fullName>
    </submittedName>
</protein>
<evidence type="ECO:0000313" key="3">
    <source>
        <dbReference type="Proteomes" id="UP001239522"/>
    </source>
</evidence>
<accession>A0ABY9HMI3</accession>